<dbReference type="AlphaFoldDB" id="A0A8S0YYJ3"/>
<comment type="caution">
    <text evidence="2">The sequence shown here is derived from an EMBL/GenBank/DDBJ whole genome shotgun (WGS) entry which is preliminary data.</text>
</comment>
<evidence type="ECO:0000313" key="3">
    <source>
        <dbReference type="Proteomes" id="UP000494106"/>
    </source>
</evidence>
<feature type="region of interest" description="Disordered" evidence="1">
    <location>
        <begin position="88"/>
        <end position="123"/>
    </location>
</feature>
<dbReference type="OrthoDB" id="7293013at2759"/>
<dbReference type="Proteomes" id="UP000494106">
    <property type="component" value="Unassembled WGS sequence"/>
</dbReference>
<proteinExistence type="predicted"/>
<keyword evidence="3" id="KW-1185">Reference proteome</keyword>
<sequence>MDTFKKFMTKPQLMESKPDLNDPEDVRRVIEKVEVIDSVDVDAIHSKFAEIAEEKAASRVLDKPEGQMSEAKLNKSKNVFSGFTDFTKSSDSPISDGKNQEANVSTANKSSINEKGVDIEEPNPYIDNDNFTAFFD</sequence>
<evidence type="ECO:0000313" key="2">
    <source>
        <dbReference type="EMBL" id="CAB3225234.1"/>
    </source>
</evidence>
<feature type="region of interest" description="Disordered" evidence="1">
    <location>
        <begin position="1"/>
        <end position="21"/>
    </location>
</feature>
<reference evidence="2 3" key="1">
    <citation type="submission" date="2020-04" db="EMBL/GenBank/DDBJ databases">
        <authorList>
            <person name="Wallbank WR R."/>
            <person name="Pardo Diaz C."/>
            <person name="Kozak K."/>
            <person name="Martin S."/>
            <person name="Jiggins C."/>
            <person name="Moest M."/>
            <person name="Warren A I."/>
            <person name="Byers J.R.P. K."/>
            <person name="Montejo-Kovacevich G."/>
            <person name="Yen C E."/>
        </authorList>
    </citation>
    <scope>NUCLEOTIDE SEQUENCE [LARGE SCALE GENOMIC DNA]</scope>
</reference>
<accession>A0A8S0YYJ3</accession>
<organism evidence="2 3">
    <name type="scientific">Arctia plantaginis</name>
    <name type="common">Wood tiger moth</name>
    <name type="synonym">Phalaena plantaginis</name>
    <dbReference type="NCBI Taxonomy" id="874455"/>
    <lineage>
        <taxon>Eukaryota</taxon>
        <taxon>Metazoa</taxon>
        <taxon>Ecdysozoa</taxon>
        <taxon>Arthropoda</taxon>
        <taxon>Hexapoda</taxon>
        <taxon>Insecta</taxon>
        <taxon>Pterygota</taxon>
        <taxon>Neoptera</taxon>
        <taxon>Endopterygota</taxon>
        <taxon>Lepidoptera</taxon>
        <taxon>Glossata</taxon>
        <taxon>Ditrysia</taxon>
        <taxon>Noctuoidea</taxon>
        <taxon>Erebidae</taxon>
        <taxon>Arctiinae</taxon>
        <taxon>Arctia</taxon>
    </lineage>
</organism>
<feature type="compositionally biased region" description="Polar residues" evidence="1">
    <location>
        <begin position="100"/>
        <end position="113"/>
    </location>
</feature>
<name>A0A8S0YYJ3_ARCPL</name>
<protein>
    <submittedName>
        <fullName evidence="2">Uncharacterized protein</fullName>
    </submittedName>
</protein>
<gene>
    <name evidence="2" type="ORF">APLA_LOCUS2425</name>
</gene>
<dbReference type="EMBL" id="CADEBC010000205">
    <property type="protein sequence ID" value="CAB3225234.1"/>
    <property type="molecule type" value="Genomic_DNA"/>
</dbReference>
<evidence type="ECO:0000256" key="1">
    <source>
        <dbReference type="SAM" id="MobiDB-lite"/>
    </source>
</evidence>